<dbReference type="Proteomes" id="UP000221165">
    <property type="component" value="Unassembled WGS sequence"/>
</dbReference>
<evidence type="ECO:0000313" key="2">
    <source>
        <dbReference type="EMBL" id="PHJ25568.1"/>
    </source>
</evidence>
<dbReference type="AlphaFoldDB" id="A0A2C6LEY5"/>
<organism evidence="2 3">
    <name type="scientific">Cystoisospora suis</name>
    <dbReference type="NCBI Taxonomy" id="483139"/>
    <lineage>
        <taxon>Eukaryota</taxon>
        <taxon>Sar</taxon>
        <taxon>Alveolata</taxon>
        <taxon>Apicomplexa</taxon>
        <taxon>Conoidasida</taxon>
        <taxon>Coccidia</taxon>
        <taxon>Eucoccidiorida</taxon>
        <taxon>Eimeriorina</taxon>
        <taxon>Sarcocystidae</taxon>
        <taxon>Cystoisospora</taxon>
    </lineage>
</organism>
<evidence type="ECO:0000313" key="3">
    <source>
        <dbReference type="Proteomes" id="UP000221165"/>
    </source>
</evidence>
<protein>
    <submittedName>
        <fullName evidence="2">Uncharacterized protein</fullName>
    </submittedName>
</protein>
<name>A0A2C6LEY5_9APIC</name>
<dbReference type="RefSeq" id="XP_067927214.1">
    <property type="nucleotide sequence ID" value="XM_068060804.1"/>
</dbReference>
<keyword evidence="3" id="KW-1185">Reference proteome</keyword>
<dbReference type="GeneID" id="94424015"/>
<dbReference type="EMBL" id="MIGC01000218">
    <property type="protein sequence ID" value="PHJ25568.1"/>
    <property type="molecule type" value="Genomic_DNA"/>
</dbReference>
<reference evidence="2 3" key="1">
    <citation type="journal article" date="2017" name="Int. J. Parasitol.">
        <title>The genome of the protozoan parasite Cystoisospora suis and a reverse vaccinology approach to identify vaccine candidates.</title>
        <authorList>
            <person name="Palmieri N."/>
            <person name="Shrestha A."/>
            <person name="Ruttkowski B."/>
            <person name="Beck T."/>
            <person name="Vogl C."/>
            <person name="Tomley F."/>
            <person name="Blake D.P."/>
            <person name="Joachim A."/>
        </authorList>
    </citation>
    <scope>NUCLEOTIDE SEQUENCE [LARGE SCALE GENOMIC DNA]</scope>
    <source>
        <strain evidence="2 3">Wien I</strain>
    </source>
</reference>
<gene>
    <name evidence="2" type="ORF">CSUI_000570</name>
</gene>
<accession>A0A2C6LEY5</accession>
<feature type="region of interest" description="Disordered" evidence="1">
    <location>
        <begin position="180"/>
        <end position="200"/>
    </location>
</feature>
<comment type="caution">
    <text evidence="2">The sequence shown here is derived from an EMBL/GenBank/DDBJ whole genome shotgun (WGS) entry which is preliminary data.</text>
</comment>
<dbReference type="OrthoDB" id="333507at2759"/>
<dbReference type="VEuPathDB" id="ToxoDB:CSUI_000570"/>
<sequence>MQQACSGAGGRESTVSKGVCPGSLPEGTCRLAHILKIAGMKGFSRVRPCVSYLRRHRKQKWRPIPRLFPWRMAHNAIPRRYPLYKHRSLFLPVSVPSYSPQAAKCLPRTPLTITNNAANLPRTFELQRLLSRMQPVTHAAPFPAGHLSMSLPRRLRFHVGARDTVPESDFTSLSSRVLRGAGPGATRQHTVSDGTPANADERSPFSGSFVVLYSSDKSSAFLSLKDHLSRIAPDVVLEACQSTGNPREFRVKRRADNVVVFDSESERRFPRGGNAGERARSPEESTVAAAVRSILISAGL</sequence>
<evidence type="ECO:0000256" key="1">
    <source>
        <dbReference type="SAM" id="MobiDB-lite"/>
    </source>
</evidence>
<proteinExistence type="predicted"/>